<feature type="transmembrane region" description="Helical" evidence="4">
    <location>
        <begin position="12"/>
        <end position="37"/>
    </location>
</feature>
<dbReference type="InterPro" id="IPR009406">
    <property type="entry name" value="DUF1056"/>
</dbReference>
<dbReference type="InterPro" id="IPR002123">
    <property type="entry name" value="Plipid/glycerol_acylTrfase"/>
</dbReference>
<dbReference type="PANTHER" id="PTHR10434">
    <property type="entry name" value="1-ACYL-SN-GLYCEROL-3-PHOSPHATE ACYLTRANSFERASE"/>
    <property type="match status" value="1"/>
</dbReference>
<keyword evidence="4" id="KW-1133">Transmembrane helix</keyword>
<evidence type="ECO:0000256" key="1">
    <source>
        <dbReference type="ARBA" id="ARBA00005189"/>
    </source>
</evidence>
<dbReference type="Pfam" id="PF01553">
    <property type="entry name" value="Acyltransferase"/>
    <property type="match status" value="1"/>
</dbReference>
<evidence type="ECO:0000313" key="7">
    <source>
        <dbReference type="Proteomes" id="UP000598971"/>
    </source>
</evidence>
<dbReference type="Pfam" id="PF06341">
    <property type="entry name" value="DUF1056"/>
    <property type="match status" value="1"/>
</dbReference>
<dbReference type="AlphaFoldDB" id="A0A8J8FAU7"/>
<reference evidence="6" key="1">
    <citation type="submission" date="2019-10" db="EMBL/GenBank/DDBJ databases">
        <title>Draft genome sequence of Panacibacter sp. KCS-6.</title>
        <authorList>
            <person name="Yim K.J."/>
        </authorList>
    </citation>
    <scope>NUCLEOTIDE SEQUENCE</scope>
    <source>
        <strain evidence="6">KCS-6</strain>
    </source>
</reference>
<proteinExistence type="predicted"/>
<evidence type="ECO:0000256" key="2">
    <source>
        <dbReference type="ARBA" id="ARBA00022679"/>
    </source>
</evidence>
<comment type="pathway">
    <text evidence="1">Lipid metabolism.</text>
</comment>
<accession>A0A8J8FAU7</accession>
<organism evidence="6 7">
    <name type="scientific">Limnovirga soli</name>
    <dbReference type="NCBI Taxonomy" id="2656915"/>
    <lineage>
        <taxon>Bacteria</taxon>
        <taxon>Pseudomonadati</taxon>
        <taxon>Bacteroidota</taxon>
        <taxon>Chitinophagia</taxon>
        <taxon>Chitinophagales</taxon>
        <taxon>Chitinophagaceae</taxon>
        <taxon>Limnovirga</taxon>
    </lineage>
</organism>
<evidence type="ECO:0000259" key="5">
    <source>
        <dbReference type="SMART" id="SM00563"/>
    </source>
</evidence>
<comment type="caution">
    <text evidence="6">The sequence shown here is derived from an EMBL/GenBank/DDBJ whole genome shotgun (WGS) entry which is preliminary data.</text>
</comment>
<dbReference type="SMART" id="SM00563">
    <property type="entry name" value="PlsC"/>
    <property type="match status" value="1"/>
</dbReference>
<dbReference type="CDD" id="cd07989">
    <property type="entry name" value="LPLAT_AGPAT-like"/>
    <property type="match status" value="1"/>
</dbReference>
<feature type="transmembrane region" description="Helical" evidence="4">
    <location>
        <begin position="109"/>
        <end position="127"/>
    </location>
</feature>
<keyword evidence="4" id="KW-0472">Membrane</keyword>
<protein>
    <submittedName>
        <fullName evidence="6">1-acyl-sn-glycerol-3-phosphate acyltransferase</fullName>
    </submittedName>
</protein>
<dbReference type="EMBL" id="WHPF01000002">
    <property type="protein sequence ID" value="NNV54355.1"/>
    <property type="molecule type" value="Genomic_DNA"/>
</dbReference>
<dbReference type="RefSeq" id="WP_171606278.1">
    <property type="nucleotide sequence ID" value="NZ_WHPF01000002.1"/>
</dbReference>
<gene>
    <name evidence="6" type="ORF">GD597_02705</name>
</gene>
<feature type="domain" description="Phospholipid/glycerol acyltransferase" evidence="5">
    <location>
        <begin position="79"/>
        <end position="193"/>
    </location>
</feature>
<dbReference type="GO" id="GO:0006654">
    <property type="term" value="P:phosphatidic acid biosynthetic process"/>
    <property type="evidence" value="ECO:0007669"/>
    <property type="project" value="TreeGrafter"/>
</dbReference>
<dbReference type="GO" id="GO:0003841">
    <property type="term" value="F:1-acylglycerol-3-phosphate O-acyltransferase activity"/>
    <property type="evidence" value="ECO:0007669"/>
    <property type="project" value="TreeGrafter"/>
</dbReference>
<name>A0A8J8FAU7_9BACT</name>
<keyword evidence="4" id="KW-0812">Transmembrane</keyword>
<keyword evidence="7" id="KW-1185">Reference proteome</keyword>
<evidence type="ECO:0000256" key="4">
    <source>
        <dbReference type="SAM" id="Phobius"/>
    </source>
</evidence>
<sequence>MKLFKEIFGRIWALYGLLLFVSTMIIADLFYLICYILKEPYKARFHRQISRVWMTFYLYMIASPVKVKGAEHFAKDRNFVVVCNHNSLMDIPLTTPFMPRPNKTIGKTSFAYIPLVNVFYIIGSILVDRKSTKSRLESYIKMKKVLSSGFDMVIYPEGTRNRSDDPLKPFYDGAFKLAIDTGKAVIPALLFNTKKVLPINKPFYLYPHKMEMHFLPPVESDGLTAKELKEKVFNIMWNYYAANS</sequence>
<keyword evidence="2" id="KW-0808">Transferase</keyword>
<dbReference type="PANTHER" id="PTHR10434:SF11">
    <property type="entry name" value="1-ACYL-SN-GLYCEROL-3-PHOSPHATE ACYLTRANSFERASE"/>
    <property type="match status" value="1"/>
</dbReference>
<evidence type="ECO:0000256" key="3">
    <source>
        <dbReference type="ARBA" id="ARBA00023315"/>
    </source>
</evidence>
<dbReference type="SUPFAM" id="SSF69593">
    <property type="entry name" value="Glycerol-3-phosphate (1)-acyltransferase"/>
    <property type="match status" value="1"/>
</dbReference>
<evidence type="ECO:0000313" key="6">
    <source>
        <dbReference type="EMBL" id="NNV54355.1"/>
    </source>
</evidence>
<keyword evidence="3 6" id="KW-0012">Acyltransferase</keyword>
<dbReference type="Proteomes" id="UP000598971">
    <property type="component" value="Unassembled WGS sequence"/>
</dbReference>